<reference evidence="2" key="1">
    <citation type="submission" date="2022-11" db="UniProtKB">
        <authorList>
            <consortium name="WormBaseParasite"/>
        </authorList>
    </citation>
    <scope>IDENTIFICATION</scope>
</reference>
<protein>
    <submittedName>
        <fullName evidence="2">Chondroitin proteoglycan 4 domain-containing protein</fullName>
    </submittedName>
</protein>
<proteinExistence type="predicted"/>
<dbReference type="Proteomes" id="UP000887540">
    <property type="component" value="Unplaced"/>
</dbReference>
<accession>A0A914CTX1</accession>
<dbReference type="WBParaSite" id="ACRNAN_scaffold14242.g20084.t1">
    <property type="protein sequence ID" value="ACRNAN_scaffold14242.g20084.t1"/>
    <property type="gene ID" value="ACRNAN_scaffold14242.g20084"/>
</dbReference>
<name>A0A914CTX1_9BILA</name>
<organism evidence="1 2">
    <name type="scientific">Acrobeloides nanus</name>
    <dbReference type="NCBI Taxonomy" id="290746"/>
    <lineage>
        <taxon>Eukaryota</taxon>
        <taxon>Metazoa</taxon>
        <taxon>Ecdysozoa</taxon>
        <taxon>Nematoda</taxon>
        <taxon>Chromadorea</taxon>
        <taxon>Rhabditida</taxon>
        <taxon>Tylenchina</taxon>
        <taxon>Cephalobomorpha</taxon>
        <taxon>Cephaloboidea</taxon>
        <taxon>Cephalobidae</taxon>
        <taxon>Acrobeloides</taxon>
    </lineage>
</organism>
<evidence type="ECO:0000313" key="2">
    <source>
        <dbReference type="WBParaSite" id="ACRNAN_scaffold14242.g20084.t1"/>
    </source>
</evidence>
<evidence type="ECO:0000313" key="1">
    <source>
        <dbReference type="Proteomes" id="UP000887540"/>
    </source>
</evidence>
<dbReference type="AlphaFoldDB" id="A0A914CTX1"/>
<sequence>MPGRYLYKHEVSSWQCAQSCFDRADMEDSFTEELNSSYRRKRDENSLGKFEMLEFQISRHLYDHCSKSQEELTCLEACPESDVKSQLLELGTKVEHLACSNVAAAVKTYKCVLRNEDIPDCVAQNCKQELKDMSSAIKLRIKNGERVIPGKEFCSLENCNHRCKKQLLPDACGEHSFSLYKSLSDFANIVQALLTFDVDPQNKNGLLCIDRPLPEISEDESK</sequence>
<keyword evidence="1" id="KW-1185">Reference proteome</keyword>